<dbReference type="InterPro" id="IPR009091">
    <property type="entry name" value="RCC1/BLIP-II"/>
</dbReference>
<name>A0A8J6DZI8_9EUKA</name>
<reference evidence="1" key="1">
    <citation type="submission" date="2021-05" db="EMBL/GenBank/DDBJ databases">
        <title>A free-living protist that lacks canonical eukaryotic 1 DNA replication and segregation systems.</title>
        <authorList>
            <person name="Salas-Leiva D.E."/>
            <person name="Tromer E.C."/>
            <person name="Curtis B.A."/>
            <person name="Jerlstrom-Hultqvist J."/>
            <person name="Kolisko M."/>
            <person name="Yi Z."/>
            <person name="Salas-Leiva J.S."/>
            <person name="Gallot-Lavallee L."/>
            <person name="Kops G.J.P.L."/>
            <person name="Archibald J.M."/>
            <person name="Simpson A.G.B."/>
            <person name="Roger A.J."/>
        </authorList>
    </citation>
    <scope>NUCLEOTIDE SEQUENCE</scope>
    <source>
        <strain evidence="1">BICM</strain>
    </source>
</reference>
<keyword evidence="2" id="KW-1185">Reference proteome</keyword>
<dbReference type="Gene3D" id="2.130.10.30">
    <property type="entry name" value="Regulator of chromosome condensation 1/beta-lactamase-inhibitor protein II"/>
    <property type="match status" value="1"/>
</dbReference>
<evidence type="ECO:0000313" key="2">
    <source>
        <dbReference type="Proteomes" id="UP000717585"/>
    </source>
</evidence>
<organism evidence="1 2">
    <name type="scientific">Carpediemonas membranifera</name>
    <dbReference type="NCBI Taxonomy" id="201153"/>
    <lineage>
        <taxon>Eukaryota</taxon>
        <taxon>Metamonada</taxon>
        <taxon>Carpediemonas-like organisms</taxon>
        <taxon>Carpediemonas</taxon>
    </lineage>
</organism>
<sequence length="474" mass="52032">MIQPLHDYSTAESGHSLDDLSSMLSSIQLNPGEHAEGADDGAQSLVDHAHSIIVNGPPLSMNVELGEGEELPVALHTLLQGTLFAIFMQAGANPDLYDTTAIIDSSMSGQCLWFLCKKFFFSHQVALKDCDRYEFTNATRHHRYITYMGHIYQSRGPLHSRPLFAKLRLPRGIWWSHGGETTIVVTPKGLYGLGDNSYGQLGFDSCEDAPPTRITFPEVPAVTEYEVSLAPWHKDGLVQKIDQSTQQTVVVTPAGSVLSGFGVAWFTLSDRTSRFHTIRLPSGFVPDDITEIGDSVLSMGDRQVIGGANTYGQLGLGHRSRVDGYVDLPFDSVLLAGAFFRIFVSGCQLIFAGHVPPSIAQSGLLPGFGRADICATPRPLQFRSAGPITGFMCEMFYVVWVTMGHTFVWTMKRGSFTLPFEATKCDFEAAKFCQPDGRWVALMSVVNGVAELCSSRPEDFARVIWPVEVDPVRL</sequence>
<dbReference type="EMBL" id="JAHDYR010000021">
    <property type="protein sequence ID" value="KAG9393669.1"/>
    <property type="molecule type" value="Genomic_DNA"/>
</dbReference>
<dbReference type="Proteomes" id="UP000717585">
    <property type="component" value="Unassembled WGS sequence"/>
</dbReference>
<proteinExistence type="predicted"/>
<comment type="caution">
    <text evidence="1">The sequence shown here is derived from an EMBL/GenBank/DDBJ whole genome shotgun (WGS) entry which is preliminary data.</text>
</comment>
<evidence type="ECO:0000313" key="1">
    <source>
        <dbReference type="EMBL" id="KAG9393669.1"/>
    </source>
</evidence>
<dbReference type="AlphaFoldDB" id="A0A8J6DZI8"/>
<gene>
    <name evidence="1" type="ORF">J8273_4788</name>
</gene>
<protein>
    <submittedName>
        <fullName evidence="1">Uncharacterized protein</fullName>
    </submittedName>
</protein>
<accession>A0A8J6DZI8</accession>
<dbReference type="SUPFAM" id="SSF50985">
    <property type="entry name" value="RCC1/BLIP-II"/>
    <property type="match status" value="1"/>
</dbReference>